<keyword evidence="10" id="KW-1185">Reference proteome</keyword>
<keyword evidence="4 6" id="KW-0808">Transferase</keyword>
<organism evidence="9 10">
    <name type="scientific">Sulfidibacter corallicola</name>
    <dbReference type="NCBI Taxonomy" id="2818388"/>
    <lineage>
        <taxon>Bacteria</taxon>
        <taxon>Pseudomonadati</taxon>
        <taxon>Acidobacteriota</taxon>
        <taxon>Holophagae</taxon>
        <taxon>Acanthopleuribacterales</taxon>
        <taxon>Acanthopleuribacteraceae</taxon>
        <taxon>Sulfidibacter</taxon>
    </lineage>
</organism>
<name>A0A8A4TIF0_SULCO</name>
<accession>A0A8A4TIF0</accession>
<dbReference type="Pfam" id="PF22020">
    <property type="entry name" value="RlmL_1st"/>
    <property type="match status" value="1"/>
</dbReference>
<proteinExistence type="inferred from homology"/>
<comment type="catalytic activity">
    <reaction evidence="6">
        <text>guanosine(2069) in 23S rRNA + S-adenosyl-L-methionine = N(2)-methylguanosine(2069) in 23S rRNA + S-adenosyl-L-homocysteine + H(+)</text>
        <dbReference type="Rhea" id="RHEA:43772"/>
        <dbReference type="Rhea" id="RHEA-COMP:10688"/>
        <dbReference type="Rhea" id="RHEA-COMP:10689"/>
        <dbReference type="ChEBI" id="CHEBI:15378"/>
        <dbReference type="ChEBI" id="CHEBI:57856"/>
        <dbReference type="ChEBI" id="CHEBI:59789"/>
        <dbReference type="ChEBI" id="CHEBI:74269"/>
        <dbReference type="ChEBI" id="CHEBI:74481"/>
        <dbReference type="EC" id="2.1.1.264"/>
    </reaction>
</comment>
<dbReference type="GO" id="GO:0052915">
    <property type="term" value="F:23S rRNA (guanine(2445)-N(2))-methyltransferase activity"/>
    <property type="evidence" value="ECO:0007669"/>
    <property type="project" value="UniProtKB-UniRule"/>
</dbReference>
<feature type="domain" description="THUMP" evidence="8">
    <location>
        <begin position="43"/>
        <end position="154"/>
    </location>
</feature>
<keyword evidence="3 6" id="KW-0489">Methyltransferase</keyword>
<dbReference type="HAMAP" id="MF_01858">
    <property type="entry name" value="23SrRNA_methyltr_KL"/>
    <property type="match status" value="1"/>
</dbReference>
<dbReference type="PROSITE" id="PS00092">
    <property type="entry name" value="N6_MTASE"/>
    <property type="match status" value="1"/>
</dbReference>
<reference evidence="9" key="1">
    <citation type="submission" date="2021-03" db="EMBL/GenBank/DDBJ databases">
        <title>Acanthopleuribacteraceae sp. M133.</title>
        <authorList>
            <person name="Wang G."/>
        </authorList>
    </citation>
    <scope>NUCLEOTIDE SEQUENCE</scope>
    <source>
        <strain evidence="9">M133</strain>
    </source>
</reference>
<dbReference type="Pfam" id="PF01170">
    <property type="entry name" value="UPF0020"/>
    <property type="match status" value="1"/>
</dbReference>
<keyword evidence="2 6" id="KW-0698">rRNA processing</keyword>
<dbReference type="PROSITE" id="PS51165">
    <property type="entry name" value="THUMP"/>
    <property type="match status" value="1"/>
</dbReference>
<comment type="subcellular location">
    <subcellularLocation>
        <location evidence="6">Cytoplasm</location>
    </subcellularLocation>
</comment>
<dbReference type="InterPro" id="IPR053943">
    <property type="entry name" value="RlmKL-like_Mtase_CS"/>
</dbReference>
<dbReference type="GO" id="GO:0070043">
    <property type="term" value="F:rRNA (guanine-N7-)-methyltransferase activity"/>
    <property type="evidence" value="ECO:0007669"/>
    <property type="project" value="UniProtKB-UniRule"/>
</dbReference>
<dbReference type="GO" id="GO:0003723">
    <property type="term" value="F:RNA binding"/>
    <property type="evidence" value="ECO:0007669"/>
    <property type="project" value="UniProtKB-UniRule"/>
</dbReference>
<evidence type="ECO:0000313" key="10">
    <source>
        <dbReference type="Proteomes" id="UP000663929"/>
    </source>
</evidence>
<dbReference type="Proteomes" id="UP000663929">
    <property type="component" value="Chromosome"/>
</dbReference>
<dbReference type="InterPro" id="IPR002052">
    <property type="entry name" value="DNA_methylase_N6_adenine_CS"/>
</dbReference>
<dbReference type="EMBL" id="CP071793">
    <property type="protein sequence ID" value="QTD49819.1"/>
    <property type="molecule type" value="Genomic_DNA"/>
</dbReference>
<dbReference type="EC" id="2.1.1.264" evidence="6"/>
<dbReference type="Pfam" id="PF10672">
    <property type="entry name" value="Methyltrans_SAM"/>
    <property type="match status" value="1"/>
</dbReference>
<dbReference type="InterPro" id="IPR054170">
    <property type="entry name" value="RlmL_1st"/>
</dbReference>
<protein>
    <recommendedName>
        <fullName evidence="6">Ribosomal RNA large subunit methyltransferase K/L</fullName>
    </recommendedName>
    <domain>
        <recommendedName>
            <fullName evidence="6">23S rRNA m2G2445 methyltransferase</fullName>
            <ecNumber evidence="6">2.1.1.173</ecNumber>
        </recommendedName>
        <alternativeName>
            <fullName evidence="6">rRNA (guanine-N(2)-)-methyltransferase RlmL</fullName>
        </alternativeName>
    </domain>
    <domain>
        <recommendedName>
            <fullName evidence="6">23S rRNA m7G2069 methyltransferase</fullName>
            <ecNumber evidence="6">2.1.1.264</ecNumber>
        </recommendedName>
        <alternativeName>
            <fullName evidence="6">rRNA (guanine-N(7)-)-methyltransferase RlmK</fullName>
        </alternativeName>
    </domain>
</protein>
<dbReference type="Gene3D" id="3.40.50.150">
    <property type="entry name" value="Vaccinia Virus protein VP39"/>
    <property type="match status" value="2"/>
</dbReference>
<dbReference type="InterPro" id="IPR017244">
    <property type="entry name" value="23SrRNA_methyltr_KL"/>
</dbReference>
<evidence type="ECO:0000256" key="7">
    <source>
        <dbReference type="PROSITE-ProRule" id="PRU00529"/>
    </source>
</evidence>
<dbReference type="PANTHER" id="PTHR47313:SF1">
    <property type="entry name" value="RIBOSOMAL RNA LARGE SUBUNIT METHYLTRANSFERASE K_L"/>
    <property type="match status" value="1"/>
</dbReference>
<dbReference type="Gene3D" id="3.30.2130.30">
    <property type="match status" value="1"/>
</dbReference>
<dbReference type="InterPro" id="IPR019614">
    <property type="entry name" value="SAM-dep_methyl-trfase"/>
</dbReference>
<dbReference type="SMART" id="SM00981">
    <property type="entry name" value="THUMP"/>
    <property type="match status" value="1"/>
</dbReference>
<comment type="similarity">
    <text evidence="6">Belongs to the methyltransferase superfamily. RlmKL family.</text>
</comment>
<dbReference type="RefSeq" id="WP_237379449.1">
    <property type="nucleotide sequence ID" value="NZ_CP071793.1"/>
</dbReference>
<comment type="function">
    <text evidence="6">Specifically methylates the guanine in position 2445 (m2G2445) and the guanine in position 2069 (m7G2069) of 23S rRNA.</text>
</comment>
<dbReference type="AlphaFoldDB" id="A0A8A4TIF0"/>
<keyword evidence="5 6" id="KW-0949">S-adenosyl-L-methionine</keyword>
<dbReference type="CDD" id="cd02440">
    <property type="entry name" value="AdoMet_MTases"/>
    <property type="match status" value="1"/>
</dbReference>
<dbReference type="PANTHER" id="PTHR47313">
    <property type="entry name" value="RIBOSOMAL RNA LARGE SUBUNIT METHYLTRANSFERASE K/L"/>
    <property type="match status" value="1"/>
</dbReference>
<evidence type="ECO:0000256" key="6">
    <source>
        <dbReference type="HAMAP-Rule" id="MF_01858"/>
    </source>
</evidence>
<evidence type="ECO:0000256" key="1">
    <source>
        <dbReference type="ARBA" id="ARBA00022490"/>
    </source>
</evidence>
<dbReference type="NCBIfam" id="NF008748">
    <property type="entry name" value="PRK11783.1"/>
    <property type="match status" value="1"/>
</dbReference>
<evidence type="ECO:0000256" key="2">
    <source>
        <dbReference type="ARBA" id="ARBA00022552"/>
    </source>
</evidence>
<dbReference type="Gene3D" id="3.30.750.80">
    <property type="entry name" value="RNA methyltransferase domain (HRMD) like"/>
    <property type="match status" value="1"/>
</dbReference>
<evidence type="ECO:0000256" key="3">
    <source>
        <dbReference type="ARBA" id="ARBA00022603"/>
    </source>
</evidence>
<dbReference type="Pfam" id="PF02926">
    <property type="entry name" value="THUMP"/>
    <property type="match status" value="1"/>
</dbReference>
<sequence>MHAYFALVPKGLEEQLAEELRGFGAREVRLTKAGVSFLADVPTAYRILLWSRLCGRLLRPLTEFEARDPDQLYAGAKLVNWTAQMDLAHTFSIEPVVSASRIGHAQFAAQRVKDAVVDQFRARLHRRPSVDRQHPDVRLHMVIKRDRCTLSIDLGGSLHRRGYRPEGGLAPLKENLAASILQRAQWPEIAAEGGALIDPLCGSGTFLIEGAMMAADIAPGLLHDQKVPTAWLGFQPRVWTELREEAEARREAGLAKFEAPILGFDRSRDAMYAARANIARAGLAGRIEVERRDLHDWPDEPFDGNASGLVVTNPPYGARLGELPELVMLYTRLGHVLKTRFPGWSAAMLTAHGGLGKQTGLRAHRVYKLYNGTIPCQMLRIAIRADNEGPSRQESLALHDGGSLPISEGAAMVRNRLKKNLKQIGKWAAREGVGCYRIYDADLPEYNACIDRYGDYLLIQEYRAPAQIPAAKAERRWMEMVLVAPEVVGIPRDRVFLKTRERQKGNNQYQAQEEKGPPIEIVENGLHFWVDLHQYLDTGLFLDHRPIRARIRELCDGKRFLNLFAYTGTATVYAAAGGARETLTIDMSNTYLNWAERNMALNRLGGARHRFLRADCMNWLQSAKGSYDVIFLDPPSFSNSKKMDRVLDVQRDHVFLVTRAAELLAPGGVLFFSNNLKSFKLNKDKLSGAGLSVKDISRETIPQDFARNKRIHHCFEIRKG</sequence>
<dbReference type="CDD" id="cd11715">
    <property type="entry name" value="THUMP_AdoMetMT"/>
    <property type="match status" value="1"/>
</dbReference>
<comment type="catalytic activity">
    <reaction evidence="6">
        <text>guanosine(2445) in 23S rRNA + S-adenosyl-L-methionine = N(2)-methylguanosine(2445) in 23S rRNA + S-adenosyl-L-homocysteine + H(+)</text>
        <dbReference type="Rhea" id="RHEA:42740"/>
        <dbReference type="Rhea" id="RHEA-COMP:10215"/>
        <dbReference type="Rhea" id="RHEA-COMP:10216"/>
        <dbReference type="ChEBI" id="CHEBI:15378"/>
        <dbReference type="ChEBI" id="CHEBI:57856"/>
        <dbReference type="ChEBI" id="CHEBI:59789"/>
        <dbReference type="ChEBI" id="CHEBI:74269"/>
        <dbReference type="ChEBI" id="CHEBI:74481"/>
        <dbReference type="EC" id="2.1.1.173"/>
    </reaction>
</comment>
<dbReference type="KEGG" id="scor:J3U87_29905"/>
<dbReference type="InterPro" id="IPR029063">
    <property type="entry name" value="SAM-dependent_MTases_sf"/>
</dbReference>
<dbReference type="InterPro" id="IPR004114">
    <property type="entry name" value="THUMP_dom"/>
</dbReference>
<evidence type="ECO:0000256" key="5">
    <source>
        <dbReference type="ARBA" id="ARBA00022691"/>
    </source>
</evidence>
<dbReference type="EC" id="2.1.1.173" evidence="6"/>
<gene>
    <name evidence="9" type="primary">rlmKL</name>
    <name evidence="6" type="synonym">rlmL</name>
    <name evidence="9" type="ORF">J3U87_29905</name>
</gene>
<dbReference type="GO" id="GO:0005737">
    <property type="term" value="C:cytoplasm"/>
    <property type="evidence" value="ECO:0007669"/>
    <property type="project" value="UniProtKB-SubCell"/>
</dbReference>
<dbReference type="InterPro" id="IPR000241">
    <property type="entry name" value="RlmKL-like_Mtase"/>
</dbReference>
<evidence type="ECO:0000313" key="9">
    <source>
        <dbReference type="EMBL" id="QTD49819.1"/>
    </source>
</evidence>
<dbReference type="SUPFAM" id="SSF53335">
    <property type="entry name" value="S-adenosyl-L-methionine-dependent methyltransferases"/>
    <property type="match status" value="2"/>
</dbReference>
<dbReference type="PIRSF" id="PIRSF037618">
    <property type="entry name" value="RNA_Mtase_bacteria_prd"/>
    <property type="match status" value="1"/>
</dbReference>
<keyword evidence="1 6" id="KW-0963">Cytoplasm</keyword>
<keyword evidence="7" id="KW-0694">RNA-binding</keyword>
<evidence type="ECO:0000256" key="4">
    <source>
        <dbReference type="ARBA" id="ARBA00022679"/>
    </source>
</evidence>
<dbReference type="PROSITE" id="PS01261">
    <property type="entry name" value="UPF0020"/>
    <property type="match status" value="1"/>
</dbReference>
<evidence type="ECO:0000259" key="8">
    <source>
        <dbReference type="PROSITE" id="PS51165"/>
    </source>
</evidence>